<name>A0A5B7EDZ6_PORTR</name>
<evidence type="ECO:0000313" key="1">
    <source>
        <dbReference type="EMBL" id="MPC31728.1"/>
    </source>
</evidence>
<sequence>MYFTCGGRQRGGAWSGGQGMAGRRWTQHVHSDLDTTALSPLPYFQNTLNQTETNQASQLPLSSGSPKPGCHINSLLMLIYMSTRYGMACGWIMKSSYSVPVSRIEEIHQTLLREVFDVLVDPAAFSDDVTLKTVLEQHKKIHLHSNT</sequence>
<dbReference type="Proteomes" id="UP000324222">
    <property type="component" value="Unassembled WGS sequence"/>
</dbReference>
<dbReference type="AlphaFoldDB" id="A0A5B7EDZ6"/>
<dbReference type="EMBL" id="VSRR010002494">
    <property type="protein sequence ID" value="MPC31728.1"/>
    <property type="molecule type" value="Genomic_DNA"/>
</dbReference>
<proteinExistence type="predicted"/>
<evidence type="ECO:0000313" key="2">
    <source>
        <dbReference type="Proteomes" id="UP000324222"/>
    </source>
</evidence>
<protein>
    <submittedName>
        <fullName evidence="1">Uncharacterized protein</fullName>
    </submittedName>
</protein>
<organism evidence="1 2">
    <name type="scientific">Portunus trituberculatus</name>
    <name type="common">Swimming crab</name>
    <name type="synonym">Neptunus trituberculatus</name>
    <dbReference type="NCBI Taxonomy" id="210409"/>
    <lineage>
        <taxon>Eukaryota</taxon>
        <taxon>Metazoa</taxon>
        <taxon>Ecdysozoa</taxon>
        <taxon>Arthropoda</taxon>
        <taxon>Crustacea</taxon>
        <taxon>Multicrustacea</taxon>
        <taxon>Malacostraca</taxon>
        <taxon>Eumalacostraca</taxon>
        <taxon>Eucarida</taxon>
        <taxon>Decapoda</taxon>
        <taxon>Pleocyemata</taxon>
        <taxon>Brachyura</taxon>
        <taxon>Eubrachyura</taxon>
        <taxon>Portunoidea</taxon>
        <taxon>Portunidae</taxon>
        <taxon>Portuninae</taxon>
        <taxon>Portunus</taxon>
    </lineage>
</organism>
<comment type="caution">
    <text evidence="1">The sequence shown here is derived from an EMBL/GenBank/DDBJ whole genome shotgun (WGS) entry which is preliminary data.</text>
</comment>
<accession>A0A5B7EDZ6</accession>
<keyword evidence="2" id="KW-1185">Reference proteome</keyword>
<reference evidence="1 2" key="1">
    <citation type="submission" date="2019-05" db="EMBL/GenBank/DDBJ databases">
        <title>Another draft genome of Portunus trituberculatus and its Hox gene families provides insights of decapod evolution.</title>
        <authorList>
            <person name="Jeong J.-H."/>
            <person name="Song I."/>
            <person name="Kim S."/>
            <person name="Choi T."/>
            <person name="Kim D."/>
            <person name="Ryu S."/>
            <person name="Kim W."/>
        </authorList>
    </citation>
    <scope>NUCLEOTIDE SEQUENCE [LARGE SCALE GENOMIC DNA]</scope>
    <source>
        <tissue evidence="1">Muscle</tissue>
    </source>
</reference>
<gene>
    <name evidence="1" type="ORF">E2C01_025025</name>
</gene>